<evidence type="ECO:0000259" key="3">
    <source>
        <dbReference type="Pfam" id="PF20241"/>
    </source>
</evidence>
<dbReference type="AlphaFoldDB" id="A0A5J9VRS0"/>
<dbReference type="OrthoDB" id="586448at2759"/>
<evidence type="ECO:0000256" key="1">
    <source>
        <dbReference type="SAM" id="MobiDB-lite"/>
    </source>
</evidence>
<organism evidence="4 5">
    <name type="scientific">Eragrostis curvula</name>
    <name type="common">weeping love grass</name>
    <dbReference type="NCBI Taxonomy" id="38414"/>
    <lineage>
        <taxon>Eukaryota</taxon>
        <taxon>Viridiplantae</taxon>
        <taxon>Streptophyta</taxon>
        <taxon>Embryophyta</taxon>
        <taxon>Tracheophyta</taxon>
        <taxon>Spermatophyta</taxon>
        <taxon>Magnoliopsida</taxon>
        <taxon>Liliopsida</taxon>
        <taxon>Poales</taxon>
        <taxon>Poaceae</taxon>
        <taxon>PACMAD clade</taxon>
        <taxon>Chloridoideae</taxon>
        <taxon>Eragrostideae</taxon>
        <taxon>Eragrostidinae</taxon>
        <taxon>Eragrostis</taxon>
    </lineage>
</organism>
<proteinExistence type="predicted"/>
<dbReference type="PANTHER" id="PTHR33065:SF88">
    <property type="entry name" value="OS11G0104220 PROTEIN"/>
    <property type="match status" value="1"/>
</dbReference>
<evidence type="ECO:0000313" key="4">
    <source>
        <dbReference type="EMBL" id="TVU38246.1"/>
    </source>
</evidence>
<comment type="caution">
    <text evidence="4">The sequence shown here is derived from an EMBL/GenBank/DDBJ whole genome shotgun (WGS) entry which is preliminary data.</text>
</comment>
<dbReference type="InterPro" id="IPR046533">
    <property type="entry name" value="DUF6598"/>
</dbReference>
<keyword evidence="2" id="KW-0472">Membrane</keyword>
<dbReference type="EMBL" id="RWGY01000007">
    <property type="protein sequence ID" value="TVU38246.1"/>
    <property type="molecule type" value="Genomic_DNA"/>
</dbReference>
<dbReference type="Gramene" id="TVU38246">
    <property type="protein sequence ID" value="TVU38246"/>
    <property type="gene ID" value="EJB05_11604"/>
</dbReference>
<gene>
    <name evidence="4" type="ORF">EJB05_11604</name>
</gene>
<evidence type="ECO:0000313" key="5">
    <source>
        <dbReference type="Proteomes" id="UP000324897"/>
    </source>
</evidence>
<feature type="region of interest" description="Disordered" evidence="1">
    <location>
        <begin position="24"/>
        <end position="134"/>
    </location>
</feature>
<keyword evidence="2" id="KW-0812">Transmembrane</keyword>
<feature type="transmembrane region" description="Helical" evidence="2">
    <location>
        <begin position="501"/>
        <end position="521"/>
    </location>
</feature>
<dbReference type="Proteomes" id="UP000324897">
    <property type="component" value="Chromosome 4"/>
</dbReference>
<feature type="non-terminal residue" evidence="4">
    <location>
        <position position="1"/>
    </location>
</feature>
<keyword evidence="2" id="KW-1133">Transmembrane helix</keyword>
<sequence length="524" mass="59538">MPKDRNMKHDYMMILRRCRVDRLEQDLGIDPSQNQRGGGTRKKGRGGKLTTTTTTKKKKKREREEKAAGAGRGRSHSLLRNQNRRLARRPRSRDPPPPPPPSRAQPGEAPRRHHLCSWNRGGEEGRERAPQPLRVMGKGITMKGDSAASMREEPSKKELAIQKRLDYLEEKIKGFKGWSHWSEADKQASREYRRAVLEAEYDRLGSLSDDEEVEEDEEEELAKYLKNWIWGRLYRLDETTIIPPIRFWDRSPPPEAKARTTIQVYSAKIVGLSGGLQFPLDVFGTIAARDSADRRRNIIFSRERNNCQTLTEQDPYLELTGPSRAILLLDPVSIEVMLYVKGSVQSEDRILNFQAFELIRIDTVLSRMINGPYTSKLSTLDLALGSVVSSVEGLVTIRLIDGATLPAEFLVTVYTINSKPSWRGSGDEDTDCKKILLLDSRRSPDAVHPSGHITLSRNVVSTRITGKLAICIETPVKDSKENKVLIELRFPARNKDKCHFWYPYGPGFIGLAVFWSLISYLPSY</sequence>
<evidence type="ECO:0000256" key="2">
    <source>
        <dbReference type="SAM" id="Phobius"/>
    </source>
</evidence>
<accession>A0A5J9VRS0</accession>
<keyword evidence="5" id="KW-1185">Reference proteome</keyword>
<feature type="domain" description="DUF6598" evidence="3">
    <location>
        <begin position="261"/>
        <end position="489"/>
    </location>
</feature>
<dbReference type="PANTHER" id="PTHR33065">
    <property type="entry name" value="OS07G0486400 PROTEIN"/>
    <property type="match status" value="1"/>
</dbReference>
<name>A0A5J9VRS0_9POAL</name>
<dbReference type="Pfam" id="PF20241">
    <property type="entry name" value="DUF6598"/>
    <property type="match status" value="1"/>
</dbReference>
<protein>
    <recommendedName>
        <fullName evidence="3">DUF6598 domain-containing protein</fullName>
    </recommendedName>
</protein>
<reference evidence="4 5" key="1">
    <citation type="journal article" date="2019" name="Sci. Rep.">
        <title>A high-quality genome of Eragrostis curvula grass provides insights into Poaceae evolution and supports new strategies to enhance forage quality.</title>
        <authorList>
            <person name="Carballo J."/>
            <person name="Santos B.A.C.M."/>
            <person name="Zappacosta D."/>
            <person name="Garbus I."/>
            <person name="Selva J.P."/>
            <person name="Gallo C.A."/>
            <person name="Diaz A."/>
            <person name="Albertini E."/>
            <person name="Caccamo M."/>
            <person name="Echenique V."/>
        </authorList>
    </citation>
    <scope>NUCLEOTIDE SEQUENCE [LARGE SCALE GENOMIC DNA]</scope>
    <source>
        <strain evidence="5">cv. Victoria</strain>
        <tissue evidence="4">Leaf</tissue>
    </source>
</reference>
<feature type="compositionally biased region" description="Basic residues" evidence="1">
    <location>
        <begin position="73"/>
        <end position="91"/>
    </location>
</feature>